<evidence type="ECO:0000256" key="4">
    <source>
        <dbReference type="ARBA" id="ARBA00023004"/>
    </source>
</evidence>
<dbReference type="STRING" id="1093900.A0A507B6R9"/>
<dbReference type="InterPro" id="IPR027417">
    <property type="entry name" value="P-loop_NTPase"/>
</dbReference>
<dbReference type="GO" id="GO:0046872">
    <property type="term" value="F:metal ion binding"/>
    <property type="evidence" value="ECO:0007669"/>
    <property type="project" value="UniProtKB-KW"/>
</dbReference>
<dbReference type="Proteomes" id="UP000319257">
    <property type="component" value="Unassembled WGS sequence"/>
</dbReference>
<name>A0A507B6R9_9PEZI</name>
<organism evidence="7 8">
    <name type="scientific">Thyridium curvatum</name>
    <dbReference type="NCBI Taxonomy" id="1093900"/>
    <lineage>
        <taxon>Eukaryota</taxon>
        <taxon>Fungi</taxon>
        <taxon>Dikarya</taxon>
        <taxon>Ascomycota</taxon>
        <taxon>Pezizomycotina</taxon>
        <taxon>Sordariomycetes</taxon>
        <taxon>Sordariomycetidae</taxon>
        <taxon>Thyridiales</taxon>
        <taxon>Thyridiaceae</taxon>
        <taxon>Thyridium</taxon>
    </lineage>
</organism>
<dbReference type="GO" id="GO:0016226">
    <property type="term" value="P:iron-sulfur cluster assembly"/>
    <property type="evidence" value="ECO:0007669"/>
    <property type="project" value="InterPro"/>
</dbReference>
<evidence type="ECO:0000256" key="3">
    <source>
        <dbReference type="ARBA" id="ARBA00022840"/>
    </source>
</evidence>
<dbReference type="RefSeq" id="XP_030997198.1">
    <property type="nucleotide sequence ID" value="XM_031138881.1"/>
</dbReference>
<dbReference type="CDD" id="cd02037">
    <property type="entry name" value="Mrp_NBP35"/>
    <property type="match status" value="1"/>
</dbReference>
<keyword evidence="1" id="KW-0479">Metal-binding</keyword>
<dbReference type="GO" id="GO:0005524">
    <property type="term" value="F:ATP binding"/>
    <property type="evidence" value="ECO:0007669"/>
    <property type="project" value="UniProtKB-KW"/>
</dbReference>
<keyword evidence="2" id="KW-0547">Nucleotide-binding</keyword>
<evidence type="ECO:0008006" key="9">
    <source>
        <dbReference type="Google" id="ProtNLM"/>
    </source>
</evidence>
<dbReference type="SUPFAM" id="SSF52540">
    <property type="entry name" value="P-loop containing nucleoside triphosphate hydrolases"/>
    <property type="match status" value="1"/>
</dbReference>
<dbReference type="HAMAP" id="MF_02040">
    <property type="entry name" value="Mrp_NBP35"/>
    <property type="match status" value="1"/>
</dbReference>
<reference evidence="7 8" key="1">
    <citation type="submission" date="2019-06" db="EMBL/GenBank/DDBJ databases">
        <title>Draft genome sequence of the filamentous fungus Phialemoniopsis curvata isolated from diesel fuel.</title>
        <authorList>
            <person name="Varaljay V.A."/>
            <person name="Lyon W.J."/>
            <person name="Crouch A.L."/>
            <person name="Drake C.E."/>
            <person name="Hollomon J.M."/>
            <person name="Nadeau L.J."/>
            <person name="Nunn H.S."/>
            <person name="Stevenson B.S."/>
            <person name="Bojanowski C.L."/>
            <person name="Crookes-Goodson W.J."/>
        </authorList>
    </citation>
    <scope>NUCLEOTIDE SEQUENCE [LARGE SCALE GENOMIC DNA]</scope>
    <source>
        <strain evidence="7 8">D216</strain>
    </source>
</reference>
<proteinExistence type="inferred from homology"/>
<evidence type="ECO:0000256" key="5">
    <source>
        <dbReference type="ARBA" id="ARBA00023014"/>
    </source>
</evidence>
<evidence type="ECO:0000313" key="7">
    <source>
        <dbReference type="EMBL" id="TPX15487.1"/>
    </source>
</evidence>
<dbReference type="InterPro" id="IPR033756">
    <property type="entry name" value="YlxH/NBP35"/>
</dbReference>
<keyword evidence="5" id="KW-0411">Iron-sulfur</keyword>
<keyword evidence="8" id="KW-1185">Reference proteome</keyword>
<keyword evidence="4" id="KW-0408">Iron</keyword>
<dbReference type="OrthoDB" id="1741334at2759"/>
<dbReference type="GeneID" id="41971914"/>
<dbReference type="Pfam" id="PF10609">
    <property type="entry name" value="ParA"/>
    <property type="match status" value="1"/>
</dbReference>
<dbReference type="InParanoid" id="A0A507B6R9"/>
<dbReference type="GO" id="GO:0140663">
    <property type="term" value="F:ATP-dependent FeS chaperone activity"/>
    <property type="evidence" value="ECO:0007669"/>
    <property type="project" value="InterPro"/>
</dbReference>
<dbReference type="GO" id="GO:0051539">
    <property type="term" value="F:4 iron, 4 sulfur cluster binding"/>
    <property type="evidence" value="ECO:0007669"/>
    <property type="project" value="TreeGrafter"/>
</dbReference>
<dbReference type="InterPro" id="IPR044304">
    <property type="entry name" value="NUBPL-like"/>
</dbReference>
<evidence type="ECO:0000256" key="2">
    <source>
        <dbReference type="ARBA" id="ARBA00022741"/>
    </source>
</evidence>
<keyword evidence="3" id="KW-0067">ATP-binding</keyword>
<evidence type="ECO:0000256" key="6">
    <source>
        <dbReference type="ARBA" id="ARBA00024036"/>
    </source>
</evidence>
<dbReference type="GO" id="GO:0005739">
    <property type="term" value="C:mitochondrion"/>
    <property type="evidence" value="ECO:0007669"/>
    <property type="project" value="TreeGrafter"/>
</dbReference>
<sequence>MSLSCRRLFHSLRPLQHENPLGLPKSGSIPRFQRGLPEKRKIKDVAKVVAVSSAKGGVGKSTVAGELPLRRHSSPTSAQADEQWQQTCLSPLRGKATDPKNHDCRQVYNQLLPLSNYGVKTMSMGYLVGEDAPVVWRGLMVMKALQQLLHEVEWGGLDILVLDLPPGTGDTQLSITQQIVLDGSVVVTTPHTLAVKDAIKGVNMFKKVNVPILGLVQNMSVFRCPHCHGETAVFGSSEGVRKVCSEHHIDFLGDIPLHPNIGEDAHLGKPTVVSEPGSDRAQAFMKIAEEIGVKIGM</sequence>
<dbReference type="AlphaFoldDB" id="A0A507B6R9"/>
<protein>
    <recommendedName>
        <fullName evidence="9">Iron-sulfur protein NUBPL</fullName>
    </recommendedName>
</protein>
<dbReference type="EMBL" id="SKBQ01000021">
    <property type="protein sequence ID" value="TPX15487.1"/>
    <property type="molecule type" value="Genomic_DNA"/>
</dbReference>
<dbReference type="FunFam" id="3.40.50.300:FF:001278">
    <property type="entry name" value="Iron-sulfur cluster carrier protein"/>
    <property type="match status" value="1"/>
</dbReference>
<dbReference type="Gene3D" id="3.40.50.300">
    <property type="entry name" value="P-loop containing nucleotide triphosphate hydrolases"/>
    <property type="match status" value="2"/>
</dbReference>
<dbReference type="GO" id="GO:0032981">
    <property type="term" value="P:mitochondrial respiratory chain complex I assembly"/>
    <property type="evidence" value="ECO:0007669"/>
    <property type="project" value="TreeGrafter"/>
</dbReference>
<gene>
    <name evidence="7" type="ORF">E0L32_004467</name>
</gene>
<comment type="similarity">
    <text evidence="6">Belongs to the Mrp/NBP35 ATP-binding proteins family.</text>
</comment>
<evidence type="ECO:0000313" key="8">
    <source>
        <dbReference type="Proteomes" id="UP000319257"/>
    </source>
</evidence>
<accession>A0A507B6R9</accession>
<dbReference type="PANTHER" id="PTHR42961:SF2">
    <property type="entry name" value="IRON-SULFUR PROTEIN NUBPL"/>
    <property type="match status" value="1"/>
</dbReference>
<comment type="caution">
    <text evidence="7">The sequence shown here is derived from an EMBL/GenBank/DDBJ whole genome shotgun (WGS) entry which is preliminary data.</text>
</comment>
<evidence type="ECO:0000256" key="1">
    <source>
        <dbReference type="ARBA" id="ARBA00022723"/>
    </source>
</evidence>
<dbReference type="PANTHER" id="PTHR42961">
    <property type="entry name" value="IRON-SULFUR PROTEIN NUBPL"/>
    <property type="match status" value="1"/>
</dbReference>
<dbReference type="InterPro" id="IPR019591">
    <property type="entry name" value="Mrp/NBP35_ATP-bd"/>
</dbReference>